<evidence type="ECO:0000313" key="3">
    <source>
        <dbReference type="EMBL" id="MCU4727274.1"/>
    </source>
</evidence>
<keyword evidence="1" id="KW-0472">Membrane</keyword>
<keyword evidence="4" id="KW-1185">Reference proteome</keyword>
<evidence type="ECO:0000313" key="5">
    <source>
        <dbReference type="Proteomes" id="UP001209746"/>
    </source>
</evidence>
<gene>
    <name evidence="3" type="ORF">OB914_09875</name>
    <name evidence="2" type="ORF">OB916_09405</name>
</gene>
<protein>
    <submittedName>
        <fullName evidence="3">Uncharacterized protein</fullName>
    </submittedName>
</protein>
<evidence type="ECO:0000313" key="2">
    <source>
        <dbReference type="EMBL" id="MCU4718278.1"/>
    </source>
</evidence>
<feature type="transmembrane region" description="Helical" evidence="1">
    <location>
        <begin position="20"/>
        <end position="37"/>
    </location>
</feature>
<accession>A0AAE3LHV9</accession>
<proteinExistence type="predicted"/>
<dbReference type="EMBL" id="JAOPKC010000009">
    <property type="protein sequence ID" value="MCU4718278.1"/>
    <property type="molecule type" value="Genomic_DNA"/>
</dbReference>
<sequence>MPDSDTIRSQLVEADRWRSLTAVVAAAIGTAAVLVAFDQLPEIVNGWEPIVGGHVTRETAYDQFNAIWLAVRAVMGLYISFVFFVIAGQLLGHWRRYVVEGGEP</sequence>
<reference evidence="3" key="1">
    <citation type="submission" date="2023-02" db="EMBL/GenBank/DDBJ databases">
        <title>Enrichment on poylsaccharides allowed isolation of novel metabolic and taxonomic groups of Haloarchaea.</title>
        <authorList>
            <person name="Sorokin D.Y."/>
            <person name="Elcheninov A.G."/>
            <person name="Khizhniak T.V."/>
            <person name="Kolganova T.V."/>
            <person name="Kublanov I.V."/>
        </authorList>
    </citation>
    <scope>NUCLEOTIDE SEQUENCE</scope>
    <source>
        <strain evidence="2 4">HArc-curdl5-1</strain>
        <strain evidence="3">HArc-curdl7</strain>
    </source>
</reference>
<keyword evidence="1" id="KW-1133">Transmembrane helix</keyword>
<dbReference type="AlphaFoldDB" id="A0AAE3LHV9"/>
<organism evidence="3 5">
    <name type="scientific">Halapricum hydrolyticum</name>
    <dbReference type="NCBI Taxonomy" id="2979991"/>
    <lineage>
        <taxon>Archaea</taxon>
        <taxon>Methanobacteriati</taxon>
        <taxon>Methanobacteriota</taxon>
        <taxon>Stenosarchaea group</taxon>
        <taxon>Halobacteria</taxon>
        <taxon>Halobacteriales</taxon>
        <taxon>Haloarculaceae</taxon>
        <taxon>Halapricum</taxon>
    </lineage>
</organism>
<feature type="transmembrane region" description="Helical" evidence="1">
    <location>
        <begin position="66"/>
        <end position="87"/>
    </location>
</feature>
<keyword evidence="1" id="KW-0812">Transmembrane</keyword>
<dbReference type="Proteomes" id="UP001208186">
    <property type="component" value="Unassembled WGS sequence"/>
</dbReference>
<name>A0AAE3LHV9_9EURY</name>
<dbReference type="EMBL" id="JAOPKD010000008">
    <property type="protein sequence ID" value="MCU4727274.1"/>
    <property type="molecule type" value="Genomic_DNA"/>
</dbReference>
<comment type="caution">
    <text evidence="3">The sequence shown here is derived from an EMBL/GenBank/DDBJ whole genome shotgun (WGS) entry which is preliminary data.</text>
</comment>
<evidence type="ECO:0000256" key="1">
    <source>
        <dbReference type="SAM" id="Phobius"/>
    </source>
</evidence>
<dbReference type="Proteomes" id="UP001209746">
    <property type="component" value="Unassembled WGS sequence"/>
</dbReference>
<evidence type="ECO:0000313" key="4">
    <source>
        <dbReference type="Proteomes" id="UP001208186"/>
    </source>
</evidence>
<dbReference type="RefSeq" id="WP_315909037.1">
    <property type="nucleotide sequence ID" value="NZ_JAOPKC010000009.1"/>
</dbReference>